<organism evidence="1 2">
    <name type="scientific">Ignelater luminosus</name>
    <name type="common">Cucubano</name>
    <name type="synonym">Pyrophorus luminosus</name>
    <dbReference type="NCBI Taxonomy" id="2038154"/>
    <lineage>
        <taxon>Eukaryota</taxon>
        <taxon>Metazoa</taxon>
        <taxon>Ecdysozoa</taxon>
        <taxon>Arthropoda</taxon>
        <taxon>Hexapoda</taxon>
        <taxon>Insecta</taxon>
        <taxon>Pterygota</taxon>
        <taxon>Neoptera</taxon>
        <taxon>Endopterygota</taxon>
        <taxon>Coleoptera</taxon>
        <taxon>Polyphaga</taxon>
        <taxon>Elateriformia</taxon>
        <taxon>Elateroidea</taxon>
        <taxon>Elateridae</taxon>
        <taxon>Agrypninae</taxon>
        <taxon>Pyrophorini</taxon>
        <taxon>Ignelater</taxon>
    </lineage>
</organism>
<keyword evidence="2" id="KW-1185">Reference proteome</keyword>
<evidence type="ECO:0000313" key="2">
    <source>
        <dbReference type="Proteomes" id="UP000801492"/>
    </source>
</evidence>
<proteinExistence type="predicted"/>
<dbReference type="OrthoDB" id="1602884at2759"/>
<gene>
    <name evidence="1" type="ORF">ILUMI_12841</name>
</gene>
<name>A0A8K0CXD3_IGNLU</name>
<evidence type="ECO:0000313" key="1">
    <source>
        <dbReference type="EMBL" id="KAF2893331.1"/>
    </source>
</evidence>
<dbReference type="EMBL" id="VTPC01008072">
    <property type="protein sequence ID" value="KAF2893331.1"/>
    <property type="molecule type" value="Genomic_DNA"/>
</dbReference>
<dbReference type="Proteomes" id="UP000801492">
    <property type="component" value="Unassembled WGS sequence"/>
</dbReference>
<sequence>MYDVRNLSKSILSFPAHEGRNIRHLSFQKHLAGEENSTVDIPEINSFLNNQPRVECNNQSVGSFSIAVDEDSISVGNVSKNDKKETQDSFLAALGSNDSPTTEVNRESGRTGVEKGINISKCIELPQLLQLKRSLQTSFPLNITQSISKYLQDDLHSTEICPVVGSTERTRKIRT</sequence>
<dbReference type="AlphaFoldDB" id="A0A8K0CXD3"/>
<protein>
    <submittedName>
        <fullName evidence="1">Uncharacterized protein</fullName>
    </submittedName>
</protein>
<reference evidence="1" key="1">
    <citation type="submission" date="2019-08" db="EMBL/GenBank/DDBJ databases">
        <title>The genome of the North American firefly Photinus pyralis.</title>
        <authorList>
            <consortium name="Photinus pyralis genome working group"/>
            <person name="Fallon T.R."/>
            <person name="Sander Lower S.E."/>
            <person name="Weng J.-K."/>
        </authorList>
    </citation>
    <scope>NUCLEOTIDE SEQUENCE</scope>
    <source>
        <strain evidence="1">TRF0915ILg1</strain>
        <tissue evidence="1">Whole body</tissue>
    </source>
</reference>
<accession>A0A8K0CXD3</accession>
<comment type="caution">
    <text evidence="1">The sequence shown here is derived from an EMBL/GenBank/DDBJ whole genome shotgun (WGS) entry which is preliminary data.</text>
</comment>